<dbReference type="InterPro" id="IPR008884">
    <property type="entry name" value="TylF_MeTrfase"/>
</dbReference>
<evidence type="ECO:0000313" key="1">
    <source>
        <dbReference type="EMBL" id="SDM96470.1"/>
    </source>
</evidence>
<proteinExistence type="predicted"/>
<dbReference type="GO" id="GO:0032259">
    <property type="term" value="P:methylation"/>
    <property type="evidence" value="ECO:0007669"/>
    <property type="project" value="UniProtKB-KW"/>
</dbReference>
<reference evidence="1 2" key="1">
    <citation type="submission" date="2016-10" db="EMBL/GenBank/DDBJ databases">
        <authorList>
            <person name="de Groot N.N."/>
        </authorList>
    </citation>
    <scope>NUCLEOTIDE SEQUENCE [LARGE SCALE GENOMIC DNA]</scope>
    <source>
        <strain evidence="1 2">DSM 21668</strain>
    </source>
</reference>
<sequence length="261" mass="29973">MALSFLSKVFPPSWIPYIKFIRKPWNFYLLQKDKFNYATDKLYTEVNTDFKKDPRFASAYRWAEKLGGPLLPKTGMEWRIYLLCWAADQVRHLPGDFVACGVFSGFCDRAIMDYIDFGKTGKKYYLMDTFQGLDPRYSSDFEIKRNHTMGYAEAQNLYDQVKETFRDFNVRIVRGAIPDTLPEADTDQICFLSIDMNAVVPEVAAIEYFWPKLVPGGIIIFDDYGFPTCEAQKAGHDAFAKSVGHTIFTSPTGQGILIKQF</sequence>
<dbReference type="RefSeq" id="WP_176785646.1">
    <property type="nucleotide sequence ID" value="NZ_FNGS01000011.1"/>
</dbReference>
<accession>A0A1G9XIC4</accession>
<dbReference type="Gene3D" id="3.40.50.150">
    <property type="entry name" value="Vaccinia Virus protein VP39"/>
    <property type="match status" value="1"/>
</dbReference>
<dbReference type="GO" id="GO:0008168">
    <property type="term" value="F:methyltransferase activity"/>
    <property type="evidence" value="ECO:0007669"/>
    <property type="project" value="UniProtKB-KW"/>
</dbReference>
<keyword evidence="1" id="KW-0489">Methyltransferase</keyword>
<gene>
    <name evidence="1" type="ORF">SAMN04488090_4630</name>
</gene>
<keyword evidence="1" id="KW-0808">Transferase</keyword>
<dbReference type="STRING" id="563176.SAMN04488090_4630"/>
<protein>
    <submittedName>
        <fullName evidence="1">Macrocin-O-methyltransferase (TylF)</fullName>
    </submittedName>
</protein>
<dbReference type="EMBL" id="FNGS01000011">
    <property type="protein sequence ID" value="SDM96470.1"/>
    <property type="molecule type" value="Genomic_DNA"/>
</dbReference>
<organism evidence="1 2">
    <name type="scientific">Siphonobacter aquaeclarae</name>
    <dbReference type="NCBI Taxonomy" id="563176"/>
    <lineage>
        <taxon>Bacteria</taxon>
        <taxon>Pseudomonadati</taxon>
        <taxon>Bacteroidota</taxon>
        <taxon>Cytophagia</taxon>
        <taxon>Cytophagales</taxon>
        <taxon>Cytophagaceae</taxon>
        <taxon>Siphonobacter</taxon>
    </lineage>
</organism>
<name>A0A1G9XIC4_9BACT</name>
<dbReference type="Pfam" id="PF05711">
    <property type="entry name" value="TylF"/>
    <property type="match status" value="1"/>
</dbReference>
<dbReference type="Proteomes" id="UP000198901">
    <property type="component" value="Unassembled WGS sequence"/>
</dbReference>
<dbReference type="InterPro" id="IPR029063">
    <property type="entry name" value="SAM-dependent_MTases_sf"/>
</dbReference>
<dbReference type="AlphaFoldDB" id="A0A1G9XIC4"/>
<keyword evidence="2" id="KW-1185">Reference proteome</keyword>
<evidence type="ECO:0000313" key="2">
    <source>
        <dbReference type="Proteomes" id="UP000198901"/>
    </source>
</evidence>
<dbReference type="PANTHER" id="PTHR40036:SF1">
    <property type="entry name" value="MACROCIN O-METHYLTRANSFERASE"/>
    <property type="match status" value="1"/>
</dbReference>
<dbReference type="PANTHER" id="PTHR40036">
    <property type="entry name" value="MACROCIN O-METHYLTRANSFERASE"/>
    <property type="match status" value="1"/>
</dbReference>